<name>A0A8S1YDQ9_PAROT</name>
<dbReference type="InterPro" id="IPR009643">
    <property type="entry name" value="HS1-bd"/>
</dbReference>
<evidence type="ECO:0000313" key="2">
    <source>
        <dbReference type="EMBL" id="CAD8211503.1"/>
    </source>
</evidence>
<dbReference type="FunFam" id="1.20.5.430:FF:000003">
    <property type="entry name" value="Heat shock factor binding protein"/>
    <property type="match status" value="1"/>
</dbReference>
<dbReference type="PANTHER" id="PTHR19424:SF0">
    <property type="entry name" value="HEAT SHOCK FACTOR BINDING PROTEIN 1"/>
    <property type="match status" value="1"/>
</dbReference>
<organism evidence="2 3">
    <name type="scientific">Paramecium octaurelia</name>
    <dbReference type="NCBI Taxonomy" id="43137"/>
    <lineage>
        <taxon>Eukaryota</taxon>
        <taxon>Sar</taxon>
        <taxon>Alveolata</taxon>
        <taxon>Ciliophora</taxon>
        <taxon>Intramacronucleata</taxon>
        <taxon>Oligohymenophorea</taxon>
        <taxon>Peniculida</taxon>
        <taxon>Parameciidae</taxon>
        <taxon>Paramecium</taxon>
    </lineage>
</organism>
<dbReference type="GO" id="GO:0003714">
    <property type="term" value="F:transcription corepressor activity"/>
    <property type="evidence" value="ECO:0007669"/>
    <property type="project" value="InterPro"/>
</dbReference>
<evidence type="ECO:0000256" key="1">
    <source>
        <dbReference type="ARBA" id="ARBA00006349"/>
    </source>
</evidence>
<keyword evidence="3" id="KW-1185">Reference proteome</keyword>
<dbReference type="AlphaFoldDB" id="A0A8S1YDQ9"/>
<dbReference type="Pfam" id="PF06825">
    <property type="entry name" value="HSBP1"/>
    <property type="match status" value="1"/>
</dbReference>
<dbReference type="GO" id="GO:0005829">
    <property type="term" value="C:cytosol"/>
    <property type="evidence" value="ECO:0007669"/>
    <property type="project" value="TreeGrafter"/>
</dbReference>
<proteinExistence type="inferred from homology"/>
<comment type="caution">
    <text evidence="2">The sequence shown here is derived from an EMBL/GenBank/DDBJ whole genome shotgun (WGS) entry which is preliminary data.</text>
</comment>
<dbReference type="EMBL" id="CAJJDP010000156">
    <property type="protein sequence ID" value="CAD8211503.1"/>
    <property type="molecule type" value="Genomic_DNA"/>
</dbReference>
<dbReference type="Proteomes" id="UP000683925">
    <property type="component" value="Unassembled WGS sequence"/>
</dbReference>
<comment type="similarity">
    <text evidence="1">Belongs to the HSBP1 family.</text>
</comment>
<sequence length="77" mass="8971">MNDRTQQMAEDPSTKELNNFVQTLLKQMQDRFDEMQGTIVSRIDDMGKRIEDIEKSVTELMNDLGFSDDENEKGKQL</sequence>
<evidence type="ECO:0008006" key="4">
    <source>
        <dbReference type="Google" id="ProtNLM"/>
    </source>
</evidence>
<dbReference type="PANTHER" id="PTHR19424">
    <property type="entry name" value="HEAT SHOCK FACTOR BINDING PROTEIN 1"/>
    <property type="match status" value="1"/>
</dbReference>
<dbReference type="OMA" id="KFQTVSY"/>
<dbReference type="GO" id="GO:0070370">
    <property type="term" value="P:cellular heat acclimation"/>
    <property type="evidence" value="ECO:0007669"/>
    <property type="project" value="TreeGrafter"/>
</dbReference>
<accession>A0A8S1YDQ9</accession>
<gene>
    <name evidence="2" type="ORF">POCTA_138.1.T1540105</name>
</gene>
<reference evidence="2" key="1">
    <citation type="submission" date="2021-01" db="EMBL/GenBank/DDBJ databases">
        <authorList>
            <consortium name="Genoscope - CEA"/>
            <person name="William W."/>
        </authorList>
    </citation>
    <scope>NUCLEOTIDE SEQUENCE</scope>
</reference>
<evidence type="ECO:0000313" key="3">
    <source>
        <dbReference type="Proteomes" id="UP000683925"/>
    </source>
</evidence>
<dbReference type="GO" id="GO:0005634">
    <property type="term" value="C:nucleus"/>
    <property type="evidence" value="ECO:0007669"/>
    <property type="project" value="TreeGrafter"/>
</dbReference>
<dbReference type="OrthoDB" id="4159489at2759"/>
<protein>
    <recommendedName>
        <fullName evidence="4">Heat shock factor-binding protein 1</fullName>
    </recommendedName>
</protein>